<gene>
    <name evidence="1" type="ORF">NP493_983g00010</name>
</gene>
<sequence>MCSLCEVYDDMPPGSNFYSTLNKGPPKNVEHIKILIICRVIKNTEISAQVRYSLLNFILTCKMLFCCLPSSLLFSIDVGNKTAEPLVFPQSYLSQPLLPIFLPVSIFSYPVSHSLSVSALTFSISMSSVFSTCVC</sequence>
<evidence type="ECO:0000313" key="1">
    <source>
        <dbReference type="EMBL" id="KAK2172220.1"/>
    </source>
</evidence>
<organism evidence="1 2">
    <name type="scientific">Ridgeia piscesae</name>
    <name type="common">Tubeworm</name>
    <dbReference type="NCBI Taxonomy" id="27915"/>
    <lineage>
        <taxon>Eukaryota</taxon>
        <taxon>Metazoa</taxon>
        <taxon>Spiralia</taxon>
        <taxon>Lophotrochozoa</taxon>
        <taxon>Annelida</taxon>
        <taxon>Polychaeta</taxon>
        <taxon>Sedentaria</taxon>
        <taxon>Canalipalpata</taxon>
        <taxon>Sabellida</taxon>
        <taxon>Siboglinidae</taxon>
        <taxon>Ridgeia</taxon>
    </lineage>
</organism>
<evidence type="ECO:0000313" key="2">
    <source>
        <dbReference type="Proteomes" id="UP001209878"/>
    </source>
</evidence>
<comment type="caution">
    <text evidence="1">The sequence shown here is derived from an EMBL/GenBank/DDBJ whole genome shotgun (WGS) entry which is preliminary data.</text>
</comment>
<dbReference type="AlphaFoldDB" id="A0AAD9KJB4"/>
<name>A0AAD9KJB4_RIDPI</name>
<accession>A0AAD9KJB4</accession>
<dbReference type="Proteomes" id="UP001209878">
    <property type="component" value="Unassembled WGS sequence"/>
</dbReference>
<dbReference type="EMBL" id="JAODUO010000981">
    <property type="protein sequence ID" value="KAK2172220.1"/>
    <property type="molecule type" value="Genomic_DNA"/>
</dbReference>
<reference evidence="1" key="1">
    <citation type="journal article" date="2023" name="Mol. Biol. Evol.">
        <title>Third-Generation Sequencing Reveals the Adaptive Role of the Epigenome in Three Deep-Sea Polychaetes.</title>
        <authorList>
            <person name="Perez M."/>
            <person name="Aroh O."/>
            <person name="Sun Y."/>
            <person name="Lan Y."/>
            <person name="Juniper S.K."/>
            <person name="Young C.R."/>
            <person name="Angers B."/>
            <person name="Qian P.Y."/>
        </authorList>
    </citation>
    <scope>NUCLEOTIDE SEQUENCE</scope>
    <source>
        <strain evidence="1">R07B-5</strain>
    </source>
</reference>
<proteinExistence type="predicted"/>
<protein>
    <submittedName>
        <fullName evidence="1">Uncharacterized protein</fullName>
    </submittedName>
</protein>
<keyword evidence="2" id="KW-1185">Reference proteome</keyword>